<feature type="domain" description="Pyrroline-5-carboxylate reductase catalytic N-terminal" evidence="4">
    <location>
        <begin position="5"/>
        <end position="103"/>
    </location>
</feature>
<evidence type="ECO:0000256" key="1">
    <source>
        <dbReference type="ARBA" id="ARBA00005525"/>
    </source>
</evidence>
<dbReference type="GO" id="GO:0055129">
    <property type="term" value="P:L-proline biosynthetic process"/>
    <property type="evidence" value="ECO:0007669"/>
    <property type="project" value="TreeGrafter"/>
</dbReference>
<dbReference type="InterPro" id="IPR029036">
    <property type="entry name" value="P5CR_dimer"/>
</dbReference>
<dbReference type="PIRSF" id="PIRSF000193">
    <property type="entry name" value="Pyrrol-5-carb_rd"/>
    <property type="match status" value="1"/>
</dbReference>
<dbReference type="Gene3D" id="1.10.3730.10">
    <property type="entry name" value="ProC C-terminal domain-like"/>
    <property type="match status" value="1"/>
</dbReference>
<sequence>MSENRILFIGCGKMGGSLLKGILRSDEFLKKIDIVEPNPQKLLLDLVESEDINIYQDIKEIMTFDYNTYLIATKPQIHEKIFSQLKDKISSNNDLLIISILAGVTTLKIKNLLGDLPIVRTMPNLAVSEASGMSALFANRHVNSKDKKTSSIIFGSVGEYIWVKDEEILDVITAISGSGPAYYFYLTECLCKIAVELGIDKESALLIARQVAIGSGDIIRASKDSPLTLRKNVTSKGGTTEAAFKQIINENEDFYNILMNAVKNAIKKSHELS</sequence>
<dbReference type="Pfam" id="PF14748">
    <property type="entry name" value="P5CR_dimer"/>
    <property type="match status" value="1"/>
</dbReference>
<evidence type="ECO:0000259" key="4">
    <source>
        <dbReference type="Pfam" id="PF03807"/>
    </source>
</evidence>
<organism evidence="6">
    <name type="scientific">marine metagenome</name>
    <dbReference type="NCBI Taxonomy" id="408172"/>
    <lineage>
        <taxon>unclassified sequences</taxon>
        <taxon>metagenomes</taxon>
        <taxon>ecological metagenomes</taxon>
    </lineage>
</organism>
<dbReference type="SUPFAM" id="SSF51735">
    <property type="entry name" value="NAD(P)-binding Rossmann-fold domains"/>
    <property type="match status" value="1"/>
</dbReference>
<keyword evidence="3" id="KW-0560">Oxidoreductase</keyword>
<dbReference type="InterPro" id="IPR036291">
    <property type="entry name" value="NAD(P)-bd_dom_sf"/>
</dbReference>
<dbReference type="InterPro" id="IPR028939">
    <property type="entry name" value="P5C_Rdtase_cat_N"/>
</dbReference>
<dbReference type="AlphaFoldDB" id="A0A381TT71"/>
<name>A0A381TT71_9ZZZZ</name>
<dbReference type="NCBIfam" id="TIGR00112">
    <property type="entry name" value="proC"/>
    <property type="match status" value="1"/>
</dbReference>
<dbReference type="HAMAP" id="MF_01925">
    <property type="entry name" value="P5C_reductase"/>
    <property type="match status" value="1"/>
</dbReference>
<dbReference type="InterPro" id="IPR008927">
    <property type="entry name" value="6-PGluconate_DH-like_C_sf"/>
</dbReference>
<reference evidence="6" key="1">
    <citation type="submission" date="2018-05" db="EMBL/GenBank/DDBJ databases">
        <authorList>
            <person name="Lanie J.A."/>
            <person name="Ng W.-L."/>
            <person name="Kazmierczak K.M."/>
            <person name="Andrzejewski T.M."/>
            <person name="Davidsen T.M."/>
            <person name="Wayne K.J."/>
            <person name="Tettelin H."/>
            <person name="Glass J.I."/>
            <person name="Rusch D."/>
            <person name="Podicherti R."/>
            <person name="Tsui H.-C.T."/>
            <person name="Winkler M.E."/>
        </authorList>
    </citation>
    <scope>NUCLEOTIDE SEQUENCE</scope>
</reference>
<dbReference type="Pfam" id="PF03807">
    <property type="entry name" value="F420_oxidored"/>
    <property type="match status" value="1"/>
</dbReference>
<evidence type="ECO:0000313" key="6">
    <source>
        <dbReference type="EMBL" id="SVA19236.1"/>
    </source>
</evidence>
<keyword evidence="2" id="KW-0521">NADP</keyword>
<accession>A0A381TT71</accession>
<dbReference type="FunFam" id="1.10.3730.10:FF:000001">
    <property type="entry name" value="Pyrroline-5-carboxylate reductase"/>
    <property type="match status" value="1"/>
</dbReference>
<dbReference type="InterPro" id="IPR000304">
    <property type="entry name" value="Pyrroline-COOH_reductase"/>
</dbReference>
<dbReference type="EMBL" id="UINC01005124">
    <property type="protein sequence ID" value="SVA19236.1"/>
    <property type="molecule type" value="Genomic_DNA"/>
</dbReference>
<dbReference type="PANTHER" id="PTHR11645:SF0">
    <property type="entry name" value="PYRROLINE-5-CARBOXYLATE REDUCTASE 3"/>
    <property type="match status" value="1"/>
</dbReference>
<gene>
    <name evidence="6" type="ORF">METZ01_LOCUS72090</name>
</gene>
<proteinExistence type="inferred from homology"/>
<dbReference type="SUPFAM" id="SSF48179">
    <property type="entry name" value="6-phosphogluconate dehydrogenase C-terminal domain-like"/>
    <property type="match status" value="1"/>
</dbReference>
<evidence type="ECO:0000256" key="2">
    <source>
        <dbReference type="ARBA" id="ARBA00022857"/>
    </source>
</evidence>
<dbReference type="PANTHER" id="PTHR11645">
    <property type="entry name" value="PYRROLINE-5-CARBOXYLATE REDUCTASE"/>
    <property type="match status" value="1"/>
</dbReference>
<feature type="domain" description="Pyrroline-5-carboxylate reductase dimerisation" evidence="5">
    <location>
        <begin position="166"/>
        <end position="272"/>
    </location>
</feature>
<dbReference type="GO" id="GO:0004735">
    <property type="term" value="F:pyrroline-5-carboxylate reductase activity"/>
    <property type="evidence" value="ECO:0007669"/>
    <property type="project" value="InterPro"/>
</dbReference>
<protein>
    <recommendedName>
        <fullName evidence="7">Pyrroline-5-carboxylate reductase dimerisation domain-containing protein</fullName>
    </recommendedName>
</protein>
<evidence type="ECO:0000259" key="5">
    <source>
        <dbReference type="Pfam" id="PF14748"/>
    </source>
</evidence>
<dbReference type="Gene3D" id="3.40.50.720">
    <property type="entry name" value="NAD(P)-binding Rossmann-like Domain"/>
    <property type="match status" value="1"/>
</dbReference>
<comment type="similarity">
    <text evidence="1">Belongs to the pyrroline-5-carboxylate reductase family.</text>
</comment>
<evidence type="ECO:0008006" key="7">
    <source>
        <dbReference type="Google" id="ProtNLM"/>
    </source>
</evidence>
<evidence type="ECO:0000256" key="3">
    <source>
        <dbReference type="ARBA" id="ARBA00023002"/>
    </source>
</evidence>